<evidence type="ECO:0000313" key="1">
    <source>
        <dbReference type="EMBL" id="NCJ06689.1"/>
    </source>
</evidence>
<dbReference type="EMBL" id="WVIC01000015">
    <property type="protein sequence ID" value="NCJ06689.1"/>
    <property type="molecule type" value="Genomic_DNA"/>
</dbReference>
<keyword evidence="2" id="KW-1185">Reference proteome</keyword>
<evidence type="ECO:0000313" key="2">
    <source>
        <dbReference type="Proteomes" id="UP000607397"/>
    </source>
</evidence>
<dbReference type="AlphaFoldDB" id="A0A8K1ZWY5"/>
<gene>
    <name evidence="1" type="ORF">GS597_09255</name>
</gene>
<name>A0A8K1ZWY5_9CYAN</name>
<accession>A0A8K1ZWY5</accession>
<dbReference type="RefSeq" id="WP_161825166.1">
    <property type="nucleotide sequence ID" value="NZ_WVIC01000015.1"/>
</dbReference>
<comment type="caution">
    <text evidence="1">The sequence shown here is derived from an EMBL/GenBank/DDBJ whole genome shotgun (WGS) entry which is preliminary data.</text>
</comment>
<proteinExistence type="predicted"/>
<organism evidence="1 2">
    <name type="scientific">Petrachloros mirabilis ULC683</name>
    <dbReference type="NCBI Taxonomy" id="2781853"/>
    <lineage>
        <taxon>Bacteria</taxon>
        <taxon>Bacillati</taxon>
        <taxon>Cyanobacteriota</taxon>
        <taxon>Cyanophyceae</taxon>
        <taxon>Synechococcales</taxon>
        <taxon>Petrachlorosaceae</taxon>
        <taxon>Petrachloros</taxon>
        <taxon>Petrachloros mirabilis</taxon>
    </lineage>
</organism>
<sequence length="139" mass="14558">MTKQSEIFLTKQYREAGVTFVNADGTTIKTLIAAGADDSNVIGLSITSTDGTARDLLLYKQIGGTDYLIGHVDIPANAGFNGVANQVDGLNITNLPANCIDSAGNLFMSLPAGTTLRAAMKTSVTASQTITVNIVLEDY</sequence>
<dbReference type="Proteomes" id="UP000607397">
    <property type="component" value="Unassembled WGS sequence"/>
</dbReference>
<reference evidence="1" key="1">
    <citation type="submission" date="2019-12" db="EMBL/GenBank/DDBJ databases">
        <title>High-Quality draft genome sequences of three cyanobacteria isolated from the limestone walls of the Old Cathedral of Coimbra.</title>
        <authorList>
            <person name="Tiago I."/>
            <person name="Soares F."/>
            <person name="Portugal A."/>
        </authorList>
    </citation>
    <scope>NUCLEOTIDE SEQUENCE [LARGE SCALE GENOMIC DNA]</scope>
    <source>
        <strain evidence="1">C</strain>
    </source>
</reference>
<protein>
    <submittedName>
        <fullName evidence="1">Uncharacterized protein</fullName>
    </submittedName>
</protein>